<sequence length="31" mass="3367">VKIPRTTVIVCDIKSTVTAKNQVTAITRVNP</sequence>
<name>A0A382H8B0_9ZZZZ</name>
<feature type="non-terminal residue" evidence="1">
    <location>
        <position position="1"/>
    </location>
</feature>
<proteinExistence type="predicted"/>
<protein>
    <submittedName>
        <fullName evidence="1">Uncharacterized protein</fullName>
    </submittedName>
</protein>
<accession>A0A382H8B0</accession>
<organism evidence="1">
    <name type="scientific">marine metagenome</name>
    <dbReference type="NCBI Taxonomy" id="408172"/>
    <lineage>
        <taxon>unclassified sequences</taxon>
        <taxon>metagenomes</taxon>
        <taxon>ecological metagenomes</taxon>
    </lineage>
</organism>
<evidence type="ECO:0000313" key="1">
    <source>
        <dbReference type="EMBL" id="SVB83442.1"/>
    </source>
</evidence>
<reference evidence="1" key="1">
    <citation type="submission" date="2018-05" db="EMBL/GenBank/DDBJ databases">
        <authorList>
            <person name="Lanie J.A."/>
            <person name="Ng W.-L."/>
            <person name="Kazmierczak K.M."/>
            <person name="Andrzejewski T.M."/>
            <person name="Davidsen T.M."/>
            <person name="Wayne K.J."/>
            <person name="Tettelin H."/>
            <person name="Glass J.I."/>
            <person name="Rusch D."/>
            <person name="Podicherti R."/>
            <person name="Tsui H.-C.T."/>
            <person name="Winkler M.E."/>
        </authorList>
    </citation>
    <scope>NUCLEOTIDE SEQUENCE</scope>
</reference>
<gene>
    <name evidence="1" type="ORF">METZ01_LOCUS236296</name>
</gene>
<dbReference type="AlphaFoldDB" id="A0A382H8B0"/>
<dbReference type="EMBL" id="UINC01059720">
    <property type="protein sequence ID" value="SVB83442.1"/>
    <property type="molecule type" value="Genomic_DNA"/>
</dbReference>